<keyword evidence="9" id="KW-1071">Ligand-gated ion channel</keyword>
<evidence type="ECO:0000256" key="4">
    <source>
        <dbReference type="ARBA" id="ARBA00022692"/>
    </source>
</evidence>
<comment type="subcellular location">
    <subcellularLocation>
        <location evidence="11">Synaptic cell membrane</location>
        <topology evidence="11">Multi-pass membrane protein</topology>
    </subcellularLocation>
</comment>
<dbReference type="SUPFAM" id="SSF63712">
    <property type="entry name" value="Nicotinic receptor ligand binding domain-like"/>
    <property type="match status" value="1"/>
</dbReference>
<evidence type="ECO:0000256" key="10">
    <source>
        <dbReference type="ARBA" id="ARBA00023303"/>
    </source>
</evidence>
<dbReference type="GO" id="GO:0022848">
    <property type="term" value="F:acetylcholine-gated monoatomic cation-selective channel activity"/>
    <property type="evidence" value="ECO:0007669"/>
    <property type="project" value="InterPro"/>
</dbReference>
<comment type="caution">
    <text evidence="14">The sequence shown here is derived from an EMBL/GenBank/DDBJ whole genome shotgun (WGS) entry which is preliminary data.</text>
</comment>
<dbReference type="InterPro" id="IPR036734">
    <property type="entry name" value="Neur_chan_lig-bd_sf"/>
</dbReference>
<keyword evidence="2 12" id="KW-0813">Transport</keyword>
<dbReference type="PRINTS" id="PR00252">
    <property type="entry name" value="NRIONCHANNEL"/>
</dbReference>
<evidence type="ECO:0000256" key="9">
    <source>
        <dbReference type="ARBA" id="ARBA00023286"/>
    </source>
</evidence>
<keyword evidence="6 12" id="KW-0406">Ion transport</keyword>
<evidence type="ECO:0000256" key="8">
    <source>
        <dbReference type="ARBA" id="ARBA00023170"/>
    </source>
</evidence>
<keyword evidence="7" id="KW-0472">Membrane</keyword>
<comment type="similarity">
    <text evidence="1">Belongs to the ligand-gated ion channel (TC 1.A.9) family. Acetylcholine receptor (TC 1.A.9.1) subfamily.</text>
</comment>
<dbReference type="GO" id="GO:0004888">
    <property type="term" value="F:transmembrane signaling receptor activity"/>
    <property type="evidence" value="ECO:0007669"/>
    <property type="project" value="InterPro"/>
</dbReference>
<organism evidence="14 15">
    <name type="scientific">Calicophoron daubneyi</name>
    <name type="common">Rumen fluke</name>
    <name type="synonym">Paramphistomum daubneyi</name>
    <dbReference type="NCBI Taxonomy" id="300641"/>
    <lineage>
        <taxon>Eukaryota</taxon>
        <taxon>Metazoa</taxon>
        <taxon>Spiralia</taxon>
        <taxon>Lophotrochozoa</taxon>
        <taxon>Platyhelminthes</taxon>
        <taxon>Trematoda</taxon>
        <taxon>Digenea</taxon>
        <taxon>Plagiorchiida</taxon>
        <taxon>Pronocephalata</taxon>
        <taxon>Paramphistomoidea</taxon>
        <taxon>Paramphistomidae</taxon>
        <taxon>Calicophoron</taxon>
    </lineage>
</organism>
<reference evidence="14" key="1">
    <citation type="submission" date="2024-06" db="EMBL/GenBank/DDBJ databases">
        <authorList>
            <person name="Liu X."/>
            <person name="Lenzi L."/>
            <person name="Haldenby T S."/>
            <person name="Uol C."/>
        </authorList>
    </citation>
    <scope>NUCLEOTIDE SEQUENCE</scope>
</reference>
<accession>A0AAV2U0M1</accession>
<dbReference type="InterPro" id="IPR002394">
    <property type="entry name" value="Nicotinic_acetylcholine_rcpt"/>
</dbReference>
<evidence type="ECO:0000256" key="2">
    <source>
        <dbReference type="ARBA" id="ARBA00022448"/>
    </source>
</evidence>
<evidence type="ECO:0000256" key="5">
    <source>
        <dbReference type="ARBA" id="ARBA00023018"/>
    </source>
</evidence>
<dbReference type="InterPro" id="IPR006202">
    <property type="entry name" value="Neur_chan_lig-bd"/>
</dbReference>
<dbReference type="InterPro" id="IPR006201">
    <property type="entry name" value="Neur_channel"/>
</dbReference>
<evidence type="ECO:0000313" key="15">
    <source>
        <dbReference type="Proteomes" id="UP001497525"/>
    </source>
</evidence>
<name>A0AAV2U0M1_CALDB</name>
<feature type="domain" description="Neurotransmitter-gated ion-channel ligand-binding" evidence="13">
    <location>
        <begin position="5"/>
        <end position="210"/>
    </location>
</feature>
<sequence>MPSSEKRLIKQLVDNYENAGKIGRPVKNMKETITVGYGLTLFQLLDLDEKNQVLTTNVWAKYTWIDQLLRWDPSNYTDIQEVRIPPRLIWTPDIVLYNFNDERLQELRDVMLNVDFTGQIFWSPPAIFKSNCHIDIRNFPFDNQYCFLKFASWTHDSEQLDLQFFDNVTEVDVGQYTENNEWILIARPARRFVMMSENCGKKIPDLTFFLFIVGKWDYGNSTTEKKEEGGRISVVIEVGFTELAKKSRILRVPLGFPVHSAKPIDNRGFLASATCSSQNPTE</sequence>
<dbReference type="Gene3D" id="2.70.170.10">
    <property type="entry name" value="Neurotransmitter-gated ion-channel ligand-binding domain"/>
    <property type="match status" value="1"/>
</dbReference>
<keyword evidence="8" id="KW-0675">Receptor</keyword>
<evidence type="ECO:0000256" key="3">
    <source>
        <dbReference type="ARBA" id="ARBA00022475"/>
    </source>
</evidence>
<dbReference type="FunFam" id="2.70.170.10:FF:000016">
    <property type="entry name" value="Nicotinic acetylcholine receptor subunit"/>
    <property type="match status" value="1"/>
</dbReference>
<keyword evidence="10 12" id="KW-0407">Ion channel</keyword>
<dbReference type="PROSITE" id="PS00236">
    <property type="entry name" value="NEUROTR_ION_CHANNEL"/>
    <property type="match status" value="1"/>
</dbReference>
<dbReference type="Proteomes" id="UP001497525">
    <property type="component" value="Unassembled WGS sequence"/>
</dbReference>
<dbReference type="EMBL" id="CAXLJL010000934">
    <property type="protein sequence ID" value="CAL5142018.1"/>
    <property type="molecule type" value="Genomic_DNA"/>
</dbReference>
<proteinExistence type="inferred from homology"/>
<evidence type="ECO:0000256" key="1">
    <source>
        <dbReference type="ARBA" id="ARBA00009237"/>
    </source>
</evidence>
<dbReference type="AlphaFoldDB" id="A0AAV2U0M1"/>
<dbReference type="GO" id="GO:0045211">
    <property type="term" value="C:postsynaptic membrane"/>
    <property type="evidence" value="ECO:0007669"/>
    <property type="project" value="InterPro"/>
</dbReference>
<evidence type="ECO:0000256" key="12">
    <source>
        <dbReference type="RuleBase" id="RU000687"/>
    </source>
</evidence>
<dbReference type="Pfam" id="PF02931">
    <property type="entry name" value="Neur_chan_LBD"/>
    <property type="match status" value="1"/>
</dbReference>
<keyword evidence="3" id="KW-1003">Cell membrane</keyword>
<dbReference type="PANTHER" id="PTHR18945">
    <property type="entry name" value="NEUROTRANSMITTER GATED ION CHANNEL"/>
    <property type="match status" value="1"/>
</dbReference>
<keyword evidence="4" id="KW-0812">Transmembrane</keyword>
<evidence type="ECO:0000256" key="7">
    <source>
        <dbReference type="ARBA" id="ARBA00023136"/>
    </source>
</evidence>
<gene>
    <name evidence="14" type="ORF">CDAUBV1_LOCUS17303</name>
</gene>
<evidence type="ECO:0000256" key="11">
    <source>
        <dbReference type="ARBA" id="ARBA00034099"/>
    </source>
</evidence>
<evidence type="ECO:0000256" key="6">
    <source>
        <dbReference type="ARBA" id="ARBA00023065"/>
    </source>
</evidence>
<dbReference type="InterPro" id="IPR018000">
    <property type="entry name" value="Neurotransmitter_ion_chnl_CS"/>
</dbReference>
<evidence type="ECO:0000259" key="13">
    <source>
        <dbReference type="Pfam" id="PF02931"/>
    </source>
</evidence>
<dbReference type="PRINTS" id="PR00254">
    <property type="entry name" value="NICOTINICR"/>
</dbReference>
<evidence type="ECO:0000313" key="14">
    <source>
        <dbReference type="EMBL" id="CAL5142018.1"/>
    </source>
</evidence>
<protein>
    <recommendedName>
        <fullName evidence="13">Neurotransmitter-gated ion-channel ligand-binding domain-containing protein</fullName>
    </recommendedName>
</protein>
<keyword evidence="5" id="KW-0770">Synapse</keyword>